<dbReference type="SUPFAM" id="SSF56059">
    <property type="entry name" value="Glutathione synthetase ATP-binding domain-like"/>
    <property type="match status" value="1"/>
</dbReference>
<dbReference type="STRING" id="46223.SAMN05421852_12918"/>
<organism evidence="3 4">
    <name type="scientific">Thermoflavimicrobium dichotomicum</name>
    <dbReference type="NCBI Taxonomy" id="46223"/>
    <lineage>
        <taxon>Bacteria</taxon>
        <taxon>Bacillati</taxon>
        <taxon>Bacillota</taxon>
        <taxon>Bacilli</taxon>
        <taxon>Bacillales</taxon>
        <taxon>Thermoactinomycetaceae</taxon>
        <taxon>Thermoflavimicrobium</taxon>
    </lineage>
</organism>
<dbReference type="Pfam" id="PF14398">
    <property type="entry name" value="ATPgrasp_YheCD"/>
    <property type="match status" value="1"/>
</dbReference>
<dbReference type="Gene3D" id="3.30.470.20">
    <property type="entry name" value="ATP-grasp fold, B domain"/>
    <property type="match status" value="1"/>
</dbReference>
<evidence type="ECO:0000256" key="1">
    <source>
        <dbReference type="PROSITE-ProRule" id="PRU00409"/>
    </source>
</evidence>
<dbReference type="GO" id="GO:0005524">
    <property type="term" value="F:ATP binding"/>
    <property type="evidence" value="ECO:0007669"/>
    <property type="project" value="UniProtKB-UniRule"/>
</dbReference>
<dbReference type="InterPro" id="IPR011761">
    <property type="entry name" value="ATP-grasp"/>
</dbReference>
<dbReference type="OrthoDB" id="7869153at2"/>
<name>A0A1I3UXA4_9BACL</name>
<evidence type="ECO:0000259" key="2">
    <source>
        <dbReference type="PROSITE" id="PS50975"/>
    </source>
</evidence>
<protein>
    <submittedName>
        <fullName evidence="3">YheC/D like ATP-grasp</fullName>
    </submittedName>
</protein>
<dbReference type="AlphaFoldDB" id="A0A1I3UXA4"/>
<keyword evidence="4" id="KW-1185">Reference proteome</keyword>
<proteinExistence type="predicted"/>
<dbReference type="RefSeq" id="WP_093231649.1">
    <property type="nucleotide sequence ID" value="NZ_FORR01000029.1"/>
</dbReference>
<accession>A0A1I3UXA4</accession>
<dbReference type="PROSITE" id="PS50975">
    <property type="entry name" value="ATP_GRASP"/>
    <property type="match status" value="1"/>
</dbReference>
<feature type="domain" description="ATP-grasp" evidence="2">
    <location>
        <begin position="5"/>
        <end position="245"/>
    </location>
</feature>
<evidence type="ECO:0000313" key="4">
    <source>
        <dbReference type="Proteomes" id="UP000199545"/>
    </source>
</evidence>
<dbReference type="Proteomes" id="UP000199545">
    <property type="component" value="Unassembled WGS sequence"/>
</dbReference>
<dbReference type="InterPro" id="IPR026838">
    <property type="entry name" value="YheC/D"/>
</dbReference>
<evidence type="ECO:0000313" key="3">
    <source>
        <dbReference type="EMBL" id="SFJ87550.1"/>
    </source>
</evidence>
<dbReference type="GO" id="GO:0046872">
    <property type="term" value="F:metal ion binding"/>
    <property type="evidence" value="ECO:0007669"/>
    <property type="project" value="InterPro"/>
</dbReference>
<gene>
    <name evidence="3" type="ORF">SAMN05421852_12918</name>
</gene>
<keyword evidence="1" id="KW-0067">ATP-binding</keyword>
<reference evidence="3 4" key="1">
    <citation type="submission" date="2016-10" db="EMBL/GenBank/DDBJ databases">
        <authorList>
            <person name="de Groot N.N."/>
        </authorList>
    </citation>
    <scope>NUCLEOTIDE SEQUENCE [LARGE SCALE GENOMIC DNA]</scope>
    <source>
        <strain evidence="3 4">DSM 44778</strain>
    </source>
</reference>
<dbReference type="EMBL" id="FORR01000029">
    <property type="protein sequence ID" value="SFJ87550.1"/>
    <property type="molecule type" value="Genomic_DNA"/>
</dbReference>
<keyword evidence="1" id="KW-0547">Nucleotide-binding</keyword>
<sequence>MTIGKMMKHKEMMKHPELRQYLPETLWLTPLGALQMLRSHSSVFIKPNHGSGGVGIIRVKRKRNHYEVRYGQKHKYVSSDSVYKAIQSYQKPSQRYLVQRGLRLAEYNGSIFDIRVYMQKPYSKWTISGMVARVAAPNRYVTNYRKGGHGEPLNKVLSNLFKNNKRKVNDSLNRMTKLSSIIAETLNKRHSGIRELGIDFGIEKNGRLWIIEANTRPGHKLFTHLPDKTMLLKIRKNKQLIRKLYY</sequence>